<accession>A0A7S4AZ68</accession>
<name>A0A7S4AZ68_CHRCT</name>
<dbReference type="AlphaFoldDB" id="A0A7S4AZ68"/>
<dbReference type="EMBL" id="HBIZ01002421">
    <property type="protein sequence ID" value="CAE0748717.1"/>
    <property type="molecule type" value="Transcribed_RNA"/>
</dbReference>
<reference evidence="2" key="1">
    <citation type="submission" date="2021-01" db="EMBL/GenBank/DDBJ databases">
        <authorList>
            <person name="Corre E."/>
            <person name="Pelletier E."/>
            <person name="Niang G."/>
            <person name="Scheremetjew M."/>
            <person name="Finn R."/>
            <person name="Kale V."/>
            <person name="Holt S."/>
            <person name="Cochrane G."/>
            <person name="Meng A."/>
            <person name="Brown T."/>
            <person name="Cohen L."/>
        </authorList>
    </citation>
    <scope>NUCLEOTIDE SEQUENCE</scope>
    <source>
        <strain evidence="2">CCMP645</strain>
    </source>
</reference>
<protein>
    <submittedName>
        <fullName evidence="2">Uncharacterized protein</fullName>
    </submittedName>
</protein>
<proteinExistence type="predicted"/>
<gene>
    <name evidence="2" type="ORF">PCAR00345_LOCUS1299</name>
</gene>
<sequence length="340" mass="38624">MQQQEDDGPGQKRRRSSIDSEDPTVRASERWWLCTSLPTQQLRAWQHEMEHADDQDCRAHWWSEPHWISMERMAQSPLLEATCSHIRLALSHLAWEEAGIRGVEFWTQRRAVDAPMHCHWDIDEALGASSGRVRCPWLSVLVYLSCAGGPTLVLDQQPVQSTRGMRGRRAARLVWPHEGKVHAFGGDLLHGVLAPWSESGATPVGRLRHTLILNFWRRRPQQVPTLPRVLCPLVFEAARAHSGAVTAHDYSVAALPRASGATAREPGRHLPAEAHKSWEPSETAHWTRQRLLLGMFDRHEHLHLMLPQITYRGYSVEDFETIIFTDTECTSRISPGRGKA</sequence>
<organism evidence="2">
    <name type="scientific">Chrysotila carterae</name>
    <name type="common">Marine alga</name>
    <name type="synonym">Syracosphaera carterae</name>
    <dbReference type="NCBI Taxonomy" id="13221"/>
    <lineage>
        <taxon>Eukaryota</taxon>
        <taxon>Haptista</taxon>
        <taxon>Haptophyta</taxon>
        <taxon>Prymnesiophyceae</taxon>
        <taxon>Isochrysidales</taxon>
        <taxon>Isochrysidaceae</taxon>
        <taxon>Chrysotila</taxon>
    </lineage>
</organism>
<evidence type="ECO:0000313" key="2">
    <source>
        <dbReference type="EMBL" id="CAE0748717.1"/>
    </source>
</evidence>
<feature type="region of interest" description="Disordered" evidence="1">
    <location>
        <begin position="1"/>
        <end position="22"/>
    </location>
</feature>
<evidence type="ECO:0000256" key="1">
    <source>
        <dbReference type="SAM" id="MobiDB-lite"/>
    </source>
</evidence>